<dbReference type="InterPro" id="IPR053214">
    <property type="entry name" value="LysM12-like"/>
</dbReference>
<dbReference type="InParanoid" id="S8ETD8"/>
<accession>S8ETD8</accession>
<dbReference type="SUPFAM" id="SSF54556">
    <property type="entry name" value="Chitinase insertion domain"/>
    <property type="match status" value="1"/>
</dbReference>
<evidence type="ECO:0000259" key="3">
    <source>
        <dbReference type="Pfam" id="PF00704"/>
    </source>
</evidence>
<feature type="compositionally biased region" description="Gly residues" evidence="2">
    <location>
        <begin position="189"/>
        <end position="198"/>
    </location>
</feature>
<dbReference type="PANTHER" id="PTHR47700:SF2">
    <property type="entry name" value="CHITINASE"/>
    <property type="match status" value="1"/>
</dbReference>
<evidence type="ECO:0000256" key="1">
    <source>
        <dbReference type="ARBA" id="ARBA00022669"/>
    </source>
</evidence>
<reference evidence="4 5" key="1">
    <citation type="journal article" date="2012" name="Science">
        <title>The Paleozoic origin of enzymatic lignin decomposition reconstructed from 31 fungal genomes.</title>
        <authorList>
            <person name="Floudas D."/>
            <person name="Binder M."/>
            <person name="Riley R."/>
            <person name="Barry K."/>
            <person name="Blanchette R.A."/>
            <person name="Henrissat B."/>
            <person name="Martinez A.T."/>
            <person name="Otillar R."/>
            <person name="Spatafora J.W."/>
            <person name="Yadav J.S."/>
            <person name="Aerts A."/>
            <person name="Benoit I."/>
            <person name="Boyd A."/>
            <person name="Carlson A."/>
            <person name="Copeland A."/>
            <person name="Coutinho P.M."/>
            <person name="de Vries R.P."/>
            <person name="Ferreira P."/>
            <person name="Findley K."/>
            <person name="Foster B."/>
            <person name="Gaskell J."/>
            <person name="Glotzer D."/>
            <person name="Gorecki P."/>
            <person name="Heitman J."/>
            <person name="Hesse C."/>
            <person name="Hori C."/>
            <person name="Igarashi K."/>
            <person name="Jurgens J.A."/>
            <person name="Kallen N."/>
            <person name="Kersten P."/>
            <person name="Kohler A."/>
            <person name="Kuees U."/>
            <person name="Kumar T.K.A."/>
            <person name="Kuo A."/>
            <person name="LaButti K."/>
            <person name="Larrondo L.F."/>
            <person name="Lindquist E."/>
            <person name="Ling A."/>
            <person name="Lombard V."/>
            <person name="Lucas S."/>
            <person name="Lundell T."/>
            <person name="Martin R."/>
            <person name="McLaughlin D.J."/>
            <person name="Morgenstern I."/>
            <person name="Morin E."/>
            <person name="Murat C."/>
            <person name="Nagy L.G."/>
            <person name="Nolan M."/>
            <person name="Ohm R.A."/>
            <person name="Patyshakuliyeva A."/>
            <person name="Rokas A."/>
            <person name="Ruiz-Duenas F.J."/>
            <person name="Sabat G."/>
            <person name="Salamov A."/>
            <person name="Samejima M."/>
            <person name="Schmutz J."/>
            <person name="Slot J.C."/>
            <person name="St John F."/>
            <person name="Stenlid J."/>
            <person name="Sun H."/>
            <person name="Sun S."/>
            <person name="Syed K."/>
            <person name="Tsang A."/>
            <person name="Wiebenga A."/>
            <person name="Young D."/>
            <person name="Pisabarro A."/>
            <person name="Eastwood D.C."/>
            <person name="Martin F."/>
            <person name="Cullen D."/>
            <person name="Grigoriev I.V."/>
            <person name="Hibbett D.S."/>
        </authorList>
    </citation>
    <scope>NUCLEOTIDE SEQUENCE</scope>
    <source>
        <strain evidence="5">FP-58527</strain>
    </source>
</reference>
<dbReference type="InterPro" id="IPR001223">
    <property type="entry name" value="Glyco_hydro18_cat"/>
</dbReference>
<dbReference type="SUPFAM" id="SSF51445">
    <property type="entry name" value="(Trans)glycosidases"/>
    <property type="match status" value="1"/>
</dbReference>
<dbReference type="PANTHER" id="PTHR47700">
    <property type="entry name" value="V CHITINASE, PUTATIVE (AFU_ORTHOLOGUE AFUA_6G13720)-RELATED"/>
    <property type="match status" value="1"/>
</dbReference>
<dbReference type="STRING" id="743788.S8ETD8"/>
<feature type="domain" description="GH18" evidence="3">
    <location>
        <begin position="1"/>
        <end position="139"/>
    </location>
</feature>
<name>S8ETD8_FOMSC</name>
<dbReference type="Pfam" id="PF00704">
    <property type="entry name" value="Glyco_hydro_18"/>
    <property type="match status" value="1"/>
</dbReference>
<proteinExistence type="predicted"/>
<dbReference type="OrthoDB" id="2789206at2759"/>
<dbReference type="GO" id="GO:0005975">
    <property type="term" value="P:carbohydrate metabolic process"/>
    <property type="evidence" value="ECO:0007669"/>
    <property type="project" value="InterPro"/>
</dbReference>
<keyword evidence="5" id="KW-1185">Reference proteome</keyword>
<dbReference type="InterPro" id="IPR029070">
    <property type="entry name" value="Chitinase_insertion_sf"/>
</dbReference>
<keyword evidence="1" id="KW-0147">Chitin-binding</keyword>
<dbReference type="AlphaFoldDB" id="S8ETD8"/>
<dbReference type="InterPro" id="IPR017853">
    <property type="entry name" value="GH"/>
</dbReference>
<dbReference type="EMBL" id="KE504312">
    <property type="protein sequence ID" value="EPS92980.1"/>
    <property type="molecule type" value="Genomic_DNA"/>
</dbReference>
<gene>
    <name evidence="4" type="ORF">FOMPIDRAFT_1056393</name>
</gene>
<sequence length="1189" mass="130079">MTYDLHGVWDGNDPWIGSIVLAHTNLTEIKDTLQLFQNVNADWSQVNIGFGFYGRSFELASDQCTTPGCPFTGPADAGPCTNSPGTLSFAEIEAIISSNDLQPVLDEDAAVKYVVWDDRQWVSYDDDETFRLKMDYLNTIVGGSFICEEFLPVPEDWVIPLGQGYGADQPASFTADFDDDIGPSDPNGEGAGSTGIGDDGNENDSPFGEVFITSPNAQSVSSVDVQSDWMLVGCDSKSDQPQTILAYCSVSMNDDDAGCGHVFIGQAEHTIVRMPASCGLGPYARVVSFEVHHDQTVLPAEHQAALPANETVYSLSFDYRFDVIPDENGPIYMRADITDIPGYWDEIIDSAPDSSPTSRKRDLHHKRNFHQPIQYEKRWFGGFTEWLQRLNTVTNGNSISRNFHWSDTYTIYHAEESCPNFASSLDISVSGNAQINSQFGYYLEARNICATVVPPAIQQAYVYVNAGASASATFTMTGLAKAEWSSEAYDLISFGFPGLYYPGLLTLGPSLHLYAQLSGEVSLYGQLSTSVGYTFPSINYAIGSKTDEPTLGSDLTGSTANNNGYNYDFGYNVELSGGFTAYLTPSLELGLTILGGSVMDATAYVQAELYAGLNLNGSVSESQAPQICIQPEYGVNLHGGLKGAVVFWHDQWDHVFYQNSFYFGGACYNSLSDSSRREDLFYNASGAAATGRTLPMQHESPRAFYSKWERTQDVSDDAQVMKHPDLPSDLLDGQVISDGPSSIGKRDTIPYLPGSLFCPVETSDLDQTTSSGEDCICYSDANMDPTNQLIDVLARSYLVPDDLGVAFANSSSPSTRGTFANGTVSQGPPQILVEKAPLRTCPAISVRIPDYSKTNIIAYYDHDDPGTLDPTVSSYTQLPLNLGGKLVTQNGQPVYAREHVYEQSLSSLFIDYLSGFPDLWQTQAGLDDPEDSVDFCTWVQENFVDIPSYTLTPSNSLFTQLGNCYPSTVNGVSTTGLTGITNSMAVLEQTINEIKNTVFYDGERQLITSLPAADIRSTTTWDTYCSQKQVAVLRAAAGIPSFLNQWAVRQEFLKANTCVRNAWQLWYSAYLASTAVDAPNRSQVNVPNMYDNWIAFIMKNIKPFLTSQLNTLVQSYKDTVNGNSGGSPPVDLSFYVLMDNNQVLSKQGQPLNTPATVYTVGQPVSKQDLTNQILNNIPDIMLASQLPTH</sequence>
<protein>
    <recommendedName>
        <fullName evidence="3">GH18 domain-containing protein</fullName>
    </recommendedName>
</protein>
<evidence type="ECO:0000256" key="2">
    <source>
        <dbReference type="SAM" id="MobiDB-lite"/>
    </source>
</evidence>
<organism evidence="4 5">
    <name type="scientific">Fomitopsis schrenkii</name>
    <name type="common">Brown rot fungus</name>
    <dbReference type="NCBI Taxonomy" id="2126942"/>
    <lineage>
        <taxon>Eukaryota</taxon>
        <taxon>Fungi</taxon>
        <taxon>Dikarya</taxon>
        <taxon>Basidiomycota</taxon>
        <taxon>Agaricomycotina</taxon>
        <taxon>Agaricomycetes</taxon>
        <taxon>Polyporales</taxon>
        <taxon>Fomitopsis</taxon>
    </lineage>
</organism>
<dbReference type="HOGENOM" id="CLU_272024_0_0_1"/>
<dbReference type="Proteomes" id="UP000015241">
    <property type="component" value="Unassembled WGS sequence"/>
</dbReference>
<feature type="region of interest" description="Disordered" evidence="2">
    <location>
        <begin position="172"/>
        <end position="211"/>
    </location>
</feature>
<dbReference type="eggNOG" id="KOG2806">
    <property type="taxonomic scope" value="Eukaryota"/>
</dbReference>
<dbReference type="Gene3D" id="3.10.50.10">
    <property type="match status" value="1"/>
</dbReference>
<evidence type="ECO:0000313" key="5">
    <source>
        <dbReference type="Proteomes" id="UP000015241"/>
    </source>
</evidence>
<evidence type="ECO:0000313" key="4">
    <source>
        <dbReference type="EMBL" id="EPS92980.1"/>
    </source>
</evidence>